<gene>
    <name evidence="1" type="ORF">ACFQ5G_24155</name>
</gene>
<comment type="caution">
    <text evidence="1">The sequence shown here is derived from an EMBL/GenBank/DDBJ whole genome shotgun (WGS) entry which is preliminary data.</text>
</comment>
<keyword evidence="2" id="KW-1185">Reference proteome</keyword>
<accession>A0ABW4AEE9</accession>
<dbReference type="SUPFAM" id="SSF53335">
    <property type="entry name" value="S-adenosyl-L-methionine-dependent methyltransferases"/>
    <property type="match status" value="1"/>
</dbReference>
<dbReference type="Gene3D" id="3.40.50.150">
    <property type="entry name" value="Vaccinia Virus protein VP39"/>
    <property type="match status" value="1"/>
</dbReference>
<protein>
    <submittedName>
        <fullName evidence="1">DNA methylase</fullName>
    </submittedName>
</protein>
<dbReference type="GO" id="GO:0032259">
    <property type="term" value="P:methylation"/>
    <property type="evidence" value="ECO:0007669"/>
    <property type="project" value="UniProtKB-KW"/>
</dbReference>
<dbReference type="InterPro" id="IPR029063">
    <property type="entry name" value="SAM-dependent_MTases_sf"/>
</dbReference>
<organism evidence="1 2">
    <name type="scientific">Actinoplanes sichuanensis</name>
    <dbReference type="NCBI Taxonomy" id="512349"/>
    <lineage>
        <taxon>Bacteria</taxon>
        <taxon>Bacillati</taxon>
        <taxon>Actinomycetota</taxon>
        <taxon>Actinomycetes</taxon>
        <taxon>Micromonosporales</taxon>
        <taxon>Micromonosporaceae</taxon>
        <taxon>Actinoplanes</taxon>
    </lineage>
</organism>
<dbReference type="Proteomes" id="UP001597183">
    <property type="component" value="Unassembled WGS sequence"/>
</dbReference>
<dbReference type="EMBL" id="JBHTMK010000037">
    <property type="protein sequence ID" value="MFD1368457.1"/>
    <property type="molecule type" value="Genomic_DNA"/>
</dbReference>
<keyword evidence="1" id="KW-0489">Methyltransferase</keyword>
<evidence type="ECO:0000313" key="2">
    <source>
        <dbReference type="Proteomes" id="UP001597183"/>
    </source>
</evidence>
<evidence type="ECO:0000313" key="1">
    <source>
        <dbReference type="EMBL" id="MFD1368457.1"/>
    </source>
</evidence>
<proteinExistence type="predicted"/>
<keyword evidence="1" id="KW-0808">Transferase</keyword>
<reference evidence="2" key="1">
    <citation type="journal article" date="2019" name="Int. J. Syst. Evol. Microbiol.">
        <title>The Global Catalogue of Microorganisms (GCM) 10K type strain sequencing project: providing services to taxonomists for standard genome sequencing and annotation.</title>
        <authorList>
            <consortium name="The Broad Institute Genomics Platform"/>
            <consortium name="The Broad Institute Genome Sequencing Center for Infectious Disease"/>
            <person name="Wu L."/>
            <person name="Ma J."/>
        </authorList>
    </citation>
    <scope>NUCLEOTIDE SEQUENCE [LARGE SCALE GENOMIC DNA]</scope>
    <source>
        <strain evidence="2">CCM 7526</strain>
    </source>
</reference>
<dbReference type="RefSeq" id="WP_317788744.1">
    <property type="nucleotide sequence ID" value="NZ_AP028461.1"/>
</dbReference>
<dbReference type="GO" id="GO:0008168">
    <property type="term" value="F:methyltransferase activity"/>
    <property type="evidence" value="ECO:0007669"/>
    <property type="project" value="UniProtKB-KW"/>
</dbReference>
<name>A0ABW4AEE9_9ACTN</name>
<sequence length="255" mass="28174">MIRHVRRQGRPLLLDLFCCSGGASSGYHAAGFDVTGVDIADRPRYPYRFVRDDALTHLHRLIRTGEVRRYALIHTSPPCQDGCTLTAGTNRAMGWGRDHVQLIPDLRRLLDRSGVPYVIEQPNGTAPVRKDITLCGEMFGLGVIRHRNFELGGWTTARPAHVRHRGRVRGWRHGVYHDGPYVAAYGDGGGKASVAEMQAAMGIDWTDVREELTEAIPPAYAAWLGRAFLKTAGFTADPRELHALHGKSFGTRAAA</sequence>